<dbReference type="CDD" id="cd16010">
    <property type="entry name" value="iPGM"/>
    <property type="match status" value="1"/>
</dbReference>
<feature type="binding site" evidence="10">
    <location>
        <position position="447"/>
    </location>
    <ligand>
        <name>Mn(2+)</name>
        <dbReference type="ChEBI" id="CHEBI:29035"/>
        <label>2</label>
    </ligand>
</feature>
<feature type="binding site" evidence="10">
    <location>
        <begin position="156"/>
        <end position="157"/>
    </location>
    <ligand>
        <name>substrate</name>
    </ligand>
</feature>
<gene>
    <name evidence="10" type="primary">gpmI</name>
    <name evidence="11" type="ORF">G4V39_05745</name>
</gene>
<feature type="binding site" evidence="10">
    <location>
        <position position="64"/>
    </location>
    <ligand>
        <name>Mn(2+)</name>
        <dbReference type="ChEBI" id="CHEBI:29035"/>
        <label>2</label>
    </ligand>
</feature>
<keyword evidence="12" id="KW-1185">Reference proteome</keyword>
<proteinExistence type="inferred from homology"/>
<keyword evidence="5 10" id="KW-0479">Metal-binding</keyword>
<sequence>MAEELSPLLLIILDGWGWRDEVEGNAIRLAGTPNLERYQREYPFTLLKCSGEAVGLPEGQMGNSEVGHLNIGAGRIVYQDLTRINLAIKEGSFFENQVLKEAFVRAKSSGGKVHLMGLVSDGGVHSHMEHLYALLQMAKIHGLCQKTFVHAFTDGRDTPPTSGVKYIQTLVQKMVELNCGQIAMVSGRYYAMDRDKRWERTELAWRALVLGEGRQAEDPVKAVETAYERGETDEFIKPTVMVRQGRPVALVEDGDVVIFFNFRADRARQLTMALTQDGFKGFQRPCFPRLAYFVCMTLYDETFDLPVAFPPEHLKHIWGEEVSRAGIRQLRIAETEKYAHVTYFFNGGEENPFPLEDRRLIPSPREVPTYDLKPEMSALEVTEEVIKRIKDRNYGFIVMNYANGDMVGHTGVLEAAMTAVRVVDECVGRVVEAFRKYQGGPVIVTADHGNCEQMIDDTGPHTAHTANPVPFYLIDDRFKGASLRQGILADIAPTGLFLMGLPIPSEMTGRPLLEE</sequence>
<feature type="binding site" evidence="10">
    <location>
        <position position="188"/>
    </location>
    <ligand>
        <name>substrate</name>
    </ligand>
</feature>
<dbReference type="Gene3D" id="3.40.1450.10">
    <property type="entry name" value="BPG-independent phosphoglycerate mutase, domain B"/>
    <property type="match status" value="1"/>
</dbReference>
<dbReference type="GO" id="GO:0030145">
    <property type="term" value="F:manganese ion binding"/>
    <property type="evidence" value="ECO:0007669"/>
    <property type="project" value="UniProtKB-UniRule"/>
</dbReference>
<feature type="binding site" evidence="10">
    <location>
        <position position="405"/>
    </location>
    <ligand>
        <name>Mn(2+)</name>
        <dbReference type="ChEBI" id="CHEBI:29035"/>
        <label>1</label>
    </ligand>
</feature>
<comment type="similarity">
    <text evidence="3 10">Belongs to the BPG-independent phosphoglycerate mutase family.</text>
</comment>
<evidence type="ECO:0000256" key="3">
    <source>
        <dbReference type="ARBA" id="ARBA00008819"/>
    </source>
</evidence>
<reference evidence="11 12" key="1">
    <citation type="submission" date="2020-02" db="EMBL/GenBank/DDBJ databases">
        <title>Genome analysis of Thermosulfuriphilus ammonigenes ST65T, an anaerobic thermophilic chemolithoautotrophic bacterium isolated from a deep-sea hydrothermal vent.</title>
        <authorList>
            <person name="Slobodkina G."/>
            <person name="Allioux M."/>
            <person name="Merkel A."/>
            <person name="Alain K."/>
            <person name="Jebbar M."/>
            <person name="Slobodkin A."/>
        </authorList>
    </citation>
    <scope>NUCLEOTIDE SEQUENCE [LARGE SCALE GENOMIC DNA]</scope>
    <source>
        <strain evidence="11 12">ST65</strain>
    </source>
</reference>
<dbReference type="Pfam" id="PF06415">
    <property type="entry name" value="iPGM_N"/>
    <property type="match status" value="1"/>
</dbReference>
<comment type="catalytic activity">
    <reaction evidence="1 10">
        <text>(2R)-2-phosphoglycerate = (2R)-3-phosphoglycerate</text>
        <dbReference type="Rhea" id="RHEA:15901"/>
        <dbReference type="ChEBI" id="CHEBI:58272"/>
        <dbReference type="ChEBI" id="CHEBI:58289"/>
        <dbReference type="EC" id="5.4.2.12"/>
    </reaction>
</comment>
<evidence type="ECO:0000313" key="12">
    <source>
        <dbReference type="Proteomes" id="UP000502179"/>
    </source>
</evidence>
<dbReference type="PANTHER" id="PTHR31637:SF0">
    <property type="entry name" value="2,3-BISPHOSPHOGLYCERATE-INDEPENDENT PHOSPHOGLYCERATE MUTASE"/>
    <property type="match status" value="1"/>
</dbReference>
<dbReference type="EC" id="5.4.2.12" evidence="4 10"/>
<dbReference type="AlphaFoldDB" id="A0A6G7PW64"/>
<keyword evidence="6 10" id="KW-0324">Glycolysis</keyword>
<evidence type="ECO:0000256" key="2">
    <source>
        <dbReference type="ARBA" id="ARBA00004798"/>
    </source>
</evidence>
<feature type="binding site" evidence="10">
    <location>
        <position position="464"/>
    </location>
    <ligand>
        <name>Mn(2+)</name>
        <dbReference type="ChEBI" id="CHEBI:29035"/>
        <label>1</label>
    </ligand>
</feature>
<feature type="binding site" evidence="10">
    <location>
        <position position="409"/>
    </location>
    <ligand>
        <name>Mn(2+)</name>
        <dbReference type="ChEBI" id="CHEBI:29035"/>
        <label>1</label>
    </ligand>
</feature>
<dbReference type="FunFam" id="3.40.1450.10:FF:000001">
    <property type="entry name" value="2,3-bisphosphoglycerate-independent phosphoglycerate mutase"/>
    <property type="match status" value="1"/>
</dbReference>
<dbReference type="KEGG" id="tav:G4V39_05745"/>
<dbReference type="RefSeq" id="WP_166032014.1">
    <property type="nucleotide sequence ID" value="NZ_CP048877.1"/>
</dbReference>
<comment type="pathway">
    <text evidence="2 10">Carbohydrate degradation; glycolysis; pyruvate from D-glyceraldehyde 3-phosphate: step 3/5.</text>
</comment>
<dbReference type="GO" id="GO:0005737">
    <property type="term" value="C:cytoplasm"/>
    <property type="evidence" value="ECO:0007669"/>
    <property type="project" value="InterPro"/>
</dbReference>
<feature type="binding site" evidence="10">
    <location>
        <begin position="263"/>
        <end position="266"/>
    </location>
    <ligand>
        <name>substrate</name>
    </ligand>
</feature>
<feature type="binding site" evidence="10">
    <location>
        <position position="194"/>
    </location>
    <ligand>
        <name>substrate</name>
    </ligand>
</feature>
<dbReference type="Pfam" id="PF01676">
    <property type="entry name" value="Metalloenzyme"/>
    <property type="match status" value="1"/>
</dbReference>
<comment type="cofactor">
    <cofactor evidence="10">
        <name>Mn(2+)</name>
        <dbReference type="ChEBI" id="CHEBI:29035"/>
    </cofactor>
    <text evidence="10">Binds 2 manganese ions per subunit.</text>
</comment>
<evidence type="ECO:0000256" key="5">
    <source>
        <dbReference type="ARBA" id="ARBA00022723"/>
    </source>
</evidence>
<evidence type="ECO:0000256" key="8">
    <source>
        <dbReference type="ARBA" id="ARBA00023235"/>
    </source>
</evidence>
<evidence type="ECO:0000256" key="9">
    <source>
        <dbReference type="ARBA" id="ARBA00071648"/>
    </source>
</evidence>
<dbReference type="SUPFAM" id="SSF64158">
    <property type="entry name" value="2,3-Bisphosphoglycerate-independent phosphoglycerate mutase, substrate-binding domain"/>
    <property type="match status" value="1"/>
</dbReference>
<accession>A0A6G7PW64</accession>
<dbReference type="InterPro" id="IPR017850">
    <property type="entry name" value="Alkaline_phosphatase_core_sf"/>
</dbReference>
<dbReference type="HAMAP" id="MF_01038">
    <property type="entry name" value="GpmI"/>
    <property type="match status" value="1"/>
</dbReference>
<comment type="function">
    <text evidence="10">Catalyzes the interconversion of 2-phosphoglycerate and 3-phosphoglycerate.</text>
</comment>
<name>A0A6G7PW64_9BACT</name>
<feature type="active site" description="Phosphoserine intermediate" evidence="10">
    <location>
        <position position="64"/>
    </location>
</feature>
<feature type="binding site" evidence="10">
    <location>
        <position position="14"/>
    </location>
    <ligand>
        <name>Mn(2+)</name>
        <dbReference type="ChEBI" id="CHEBI:29035"/>
        <label>2</label>
    </ligand>
</feature>
<dbReference type="Gene3D" id="3.40.720.10">
    <property type="entry name" value="Alkaline Phosphatase, subunit A"/>
    <property type="match status" value="1"/>
</dbReference>
<keyword evidence="8 10" id="KW-0413">Isomerase</keyword>
<dbReference type="NCBIfam" id="TIGR01307">
    <property type="entry name" value="pgm_bpd_ind"/>
    <property type="match status" value="1"/>
</dbReference>
<evidence type="ECO:0000313" key="11">
    <source>
        <dbReference type="EMBL" id="QIJ71796.1"/>
    </source>
</evidence>
<organism evidence="11 12">
    <name type="scientific">Thermosulfuriphilus ammonigenes</name>
    <dbReference type="NCBI Taxonomy" id="1936021"/>
    <lineage>
        <taxon>Bacteria</taxon>
        <taxon>Pseudomonadati</taxon>
        <taxon>Thermodesulfobacteriota</taxon>
        <taxon>Thermodesulfobacteria</taxon>
        <taxon>Thermodesulfobacteriales</taxon>
        <taxon>Thermodesulfobacteriaceae</taxon>
        <taxon>Thermosulfuriphilus</taxon>
    </lineage>
</organism>
<evidence type="ECO:0000256" key="10">
    <source>
        <dbReference type="HAMAP-Rule" id="MF_01038"/>
    </source>
</evidence>
<dbReference type="InterPro" id="IPR011258">
    <property type="entry name" value="BPG-indep_PGM_N"/>
</dbReference>
<dbReference type="PIRSF" id="PIRSF001492">
    <property type="entry name" value="IPGAM"/>
    <property type="match status" value="1"/>
</dbReference>
<feature type="binding site" evidence="10">
    <location>
        <position position="337"/>
    </location>
    <ligand>
        <name>substrate</name>
    </ligand>
</feature>
<dbReference type="InterPro" id="IPR006124">
    <property type="entry name" value="Metalloenzyme"/>
</dbReference>
<evidence type="ECO:0000256" key="1">
    <source>
        <dbReference type="ARBA" id="ARBA00000370"/>
    </source>
</evidence>
<evidence type="ECO:0000256" key="6">
    <source>
        <dbReference type="ARBA" id="ARBA00023152"/>
    </source>
</evidence>
<dbReference type="SUPFAM" id="SSF53649">
    <property type="entry name" value="Alkaline phosphatase-like"/>
    <property type="match status" value="1"/>
</dbReference>
<dbReference type="Proteomes" id="UP000502179">
    <property type="component" value="Chromosome"/>
</dbReference>
<keyword evidence="7 10" id="KW-0464">Manganese</keyword>
<dbReference type="InterPro" id="IPR036646">
    <property type="entry name" value="PGAM_B_sf"/>
</dbReference>
<feature type="binding site" evidence="10">
    <location>
        <position position="125"/>
    </location>
    <ligand>
        <name>substrate</name>
    </ligand>
</feature>
<dbReference type="PANTHER" id="PTHR31637">
    <property type="entry name" value="2,3-BISPHOSPHOGLYCERATE-INDEPENDENT PHOSPHOGLYCERATE MUTASE"/>
    <property type="match status" value="1"/>
</dbReference>
<dbReference type="UniPathway" id="UPA00109">
    <property type="reaction ID" value="UER00186"/>
</dbReference>
<comment type="subunit">
    <text evidence="10">Monomer.</text>
</comment>
<dbReference type="GO" id="GO:0004619">
    <property type="term" value="F:phosphoglycerate mutase activity"/>
    <property type="evidence" value="ECO:0007669"/>
    <property type="project" value="UniProtKB-UniRule"/>
</dbReference>
<protein>
    <recommendedName>
        <fullName evidence="9 10">2,3-bisphosphoglycerate-independent phosphoglycerate mutase</fullName>
        <shortName evidence="10">BPG-independent PGAM</shortName>
        <shortName evidence="10">Phosphoglyceromutase</shortName>
        <shortName evidence="10">iPGM</shortName>
        <ecNumber evidence="4 10">5.4.2.12</ecNumber>
    </recommendedName>
</protein>
<dbReference type="InterPro" id="IPR005995">
    <property type="entry name" value="Pgm_bpd_ind"/>
</dbReference>
<dbReference type="GO" id="GO:0006096">
    <property type="term" value="P:glycolytic process"/>
    <property type="evidence" value="ECO:0007669"/>
    <property type="project" value="UniProtKB-UniRule"/>
</dbReference>
<feature type="binding site" evidence="10">
    <location>
        <position position="448"/>
    </location>
    <ligand>
        <name>Mn(2+)</name>
        <dbReference type="ChEBI" id="CHEBI:29035"/>
        <label>2</label>
    </ligand>
</feature>
<evidence type="ECO:0000256" key="4">
    <source>
        <dbReference type="ARBA" id="ARBA00012026"/>
    </source>
</evidence>
<dbReference type="GO" id="GO:0006007">
    <property type="term" value="P:glucose catabolic process"/>
    <property type="evidence" value="ECO:0007669"/>
    <property type="project" value="InterPro"/>
</dbReference>
<dbReference type="EMBL" id="CP048877">
    <property type="protein sequence ID" value="QIJ71796.1"/>
    <property type="molecule type" value="Genomic_DNA"/>
</dbReference>
<evidence type="ECO:0000256" key="7">
    <source>
        <dbReference type="ARBA" id="ARBA00023211"/>
    </source>
</evidence>